<evidence type="ECO:0000256" key="2">
    <source>
        <dbReference type="ARBA" id="ARBA00023315"/>
    </source>
</evidence>
<dbReference type="OrthoDB" id="1862401at2759"/>
<dbReference type="STRING" id="1448316.A0A395GLX2"/>
<dbReference type="Gene3D" id="3.30.559.10">
    <property type="entry name" value="Chloramphenicol acetyltransferase-like domain"/>
    <property type="match status" value="2"/>
</dbReference>
<dbReference type="GeneID" id="37219801"/>
<protein>
    <submittedName>
        <fullName evidence="3">O-acetyltransferase</fullName>
    </submittedName>
</protein>
<gene>
    <name evidence="3" type="ORF">BO80DRAFT_282083</name>
</gene>
<dbReference type="Pfam" id="PF02458">
    <property type="entry name" value="Transferase"/>
    <property type="match status" value="1"/>
</dbReference>
<dbReference type="GO" id="GO:0016746">
    <property type="term" value="F:acyltransferase activity"/>
    <property type="evidence" value="ECO:0007669"/>
    <property type="project" value="UniProtKB-KW"/>
</dbReference>
<dbReference type="InterPro" id="IPR023213">
    <property type="entry name" value="CAT-like_dom_sf"/>
</dbReference>
<accession>A0A395GLX2</accession>
<dbReference type="Proteomes" id="UP000249402">
    <property type="component" value="Unassembled WGS sequence"/>
</dbReference>
<dbReference type="InterPro" id="IPR051283">
    <property type="entry name" value="Sec_Metabolite_Acyltrans"/>
</dbReference>
<dbReference type="PANTHER" id="PTHR31896">
    <property type="entry name" value="FAMILY REGULATORY PROTEIN, PUTATIVE (AFU_ORTHOLOGUE AFUA_3G14730)-RELATED"/>
    <property type="match status" value="1"/>
</dbReference>
<dbReference type="PANTHER" id="PTHR31896:SF64">
    <property type="entry name" value="TRICHOTHECENE 3-O-ACETYLTRANSFERASE"/>
    <property type="match status" value="1"/>
</dbReference>
<reference evidence="3 4" key="1">
    <citation type="submission" date="2018-02" db="EMBL/GenBank/DDBJ databases">
        <title>The genomes of Aspergillus section Nigri reveals drivers in fungal speciation.</title>
        <authorList>
            <consortium name="DOE Joint Genome Institute"/>
            <person name="Vesth T.C."/>
            <person name="Nybo J."/>
            <person name="Theobald S."/>
            <person name="Brandl J."/>
            <person name="Frisvad J.C."/>
            <person name="Nielsen K.F."/>
            <person name="Lyhne E.K."/>
            <person name="Kogle M.E."/>
            <person name="Kuo A."/>
            <person name="Riley R."/>
            <person name="Clum A."/>
            <person name="Nolan M."/>
            <person name="Lipzen A."/>
            <person name="Salamov A."/>
            <person name="Henrissat B."/>
            <person name="Wiebenga A."/>
            <person name="De vries R.P."/>
            <person name="Grigoriev I.V."/>
            <person name="Mortensen U.H."/>
            <person name="Andersen M.R."/>
            <person name="Baker S.E."/>
        </authorList>
    </citation>
    <scope>NUCLEOTIDE SEQUENCE [LARGE SCALE GENOMIC DNA]</scope>
    <source>
        <strain evidence="3 4">CBS 121593</strain>
    </source>
</reference>
<evidence type="ECO:0000313" key="3">
    <source>
        <dbReference type="EMBL" id="RAK95023.1"/>
    </source>
</evidence>
<sequence>MTFPDSTSQILSPVDHTVPKVYFTFYLSFFLDNPQAGVESIQKGLTTLVSRIPFLAKDVAPCSDENHDNVHCIQPPSAASQFIPMLRIRYHLNESVRVMTDTASCTAVEDLQFSKRYAPLPTVMNPKESQPIIRFVANVMIDGVILGLSFNHMAADGTGIGEVLEILSRCCRNDYDPLSLHRLELQLRCQLSSPSIAGKQPLKNFSETYSKEGTFHCLAPDTWPTAITSMASVLNTFRFKFTSQKAKMLKDVCTSILSQTDDASSKESPHFLSCNDVLTALLTICLRQSQGAKLRDDEDFTVAFVANVRSRMDPPWPDHYIGVLLTMVLVAQSSMVNLVDEQKASIAARDLGIDKDELVRITNLAANMRQKLLGVDDQYVRSLLAYMQQQRDWSQMNIKGGDVSYSSIRHLKVYDLDFGPSLGKITDFRLYFALLDDFCLLLPAAPGGGDWDMQLSINPSHQQALMENGLFRWALSEYSSAPGHDKESDHVRLPMAALGGV</sequence>
<dbReference type="VEuPathDB" id="FungiDB:BO80DRAFT_282083"/>
<dbReference type="RefSeq" id="XP_025569351.1">
    <property type="nucleotide sequence ID" value="XM_025714936.1"/>
</dbReference>
<keyword evidence="4" id="KW-1185">Reference proteome</keyword>
<dbReference type="AlphaFoldDB" id="A0A395GLX2"/>
<proteinExistence type="predicted"/>
<dbReference type="EMBL" id="KZ824507">
    <property type="protein sequence ID" value="RAK95023.1"/>
    <property type="molecule type" value="Genomic_DNA"/>
</dbReference>
<name>A0A395GLX2_9EURO</name>
<organism evidence="3 4">
    <name type="scientific">Aspergillus ibericus CBS 121593</name>
    <dbReference type="NCBI Taxonomy" id="1448316"/>
    <lineage>
        <taxon>Eukaryota</taxon>
        <taxon>Fungi</taxon>
        <taxon>Dikarya</taxon>
        <taxon>Ascomycota</taxon>
        <taxon>Pezizomycotina</taxon>
        <taxon>Eurotiomycetes</taxon>
        <taxon>Eurotiomycetidae</taxon>
        <taxon>Eurotiales</taxon>
        <taxon>Aspergillaceae</taxon>
        <taxon>Aspergillus</taxon>
        <taxon>Aspergillus subgen. Circumdati</taxon>
    </lineage>
</organism>
<keyword evidence="1 3" id="KW-0808">Transferase</keyword>
<evidence type="ECO:0000313" key="4">
    <source>
        <dbReference type="Proteomes" id="UP000249402"/>
    </source>
</evidence>
<keyword evidence="2" id="KW-0012">Acyltransferase</keyword>
<evidence type="ECO:0000256" key="1">
    <source>
        <dbReference type="ARBA" id="ARBA00022679"/>
    </source>
</evidence>